<name>A0A165N9Z6_9AGAM</name>
<reference evidence="2 3" key="1">
    <citation type="journal article" date="2016" name="Mol. Biol. Evol.">
        <title>Comparative Genomics of Early-Diverging Mushroom-Forming Fungi Provides Insights into the Origins of Lignocellulose Decay Capabilities.</title>
        <authorList>
            <person name="Nagy L.G."/>
            <person name="Riley R."/>
            <person name="Tritt A."/>
            <person name="Adam C."/>
            <person name="Daum C."/>
            <person name="Floudas D."/>
            <person name="Sun H."/>
            <person name="Yadav J.S."/>
            <person name="Pangilinan J."/>
            <person name="Larsson K.H."/>
            <person name="Matsuura K."/>
            <person name="Barry K."/>
            <person name="Labutti K."/>
            <person name="Kuo R."/>
            <person name="Ohm R.A."/>
            <person name="Bhattacharya S.S."/>
            <person name="Shirouzu T."/>
            <person name="Yoshinaga Y."/>
            <person name="Martin F.M."/>
            <person name="Grigoriev I.V."/>
            <person name="Hibbett D.S."/>
        </authorList>
    </citation>
    <scope>NUCLEOTIDE SEQUENCE [LARGE SCALE GENOMIC DNA]</scope>
    <source>
        <strain evidence="2 3">HHB14362 ss-1</strain>
    </source>
</reference>
<feature type="transmembrane region" description="Helical" evidence="1">
    <location>
        <begin position="12"/>
        <end position="29"/>
    </location>
</feature>
<keyword evidence="1" id="KW-0472">Membrane</keyword>
<dbReference type="InParanoid" id="A0A165N9Z6"/>
<evidence type="ECO:0000256" key="1">
    <source>
        <dbReference type="SAM" id="Phobius"/>
    </source>
</evidence>
<protein>
    <submittedName>
        <fullName evidence="2">Uncharacterized protein</fullName>
    </submittedName>
</protein>
<feature type="transmembrane region" description="Helical" evidence="1">
    <location>
        <begin position="41"/>
        <end position="60"/>
    </location>
</feature>
<evidence type="ECO:0000313" key="3">
    <source>
        <dbReference type="Proteomes" id="UP000076761"/>
    </source>
</evidence>
<organism evidence="2 3">
    <name type="scientific">Neolentinus lepideus HHB14362 ss-1</name>
    <dbReference type="NCBI Taxonomy" id="1314782"/>
    <lineage>
        <taxon>Eukaryota</taxon>
        <taxon>Fungi</taxon>
        <taxon>Dikarya</taxon>
        <taxon>Basidiomycota</taxon>
        <taxon>Agaricomycotina</taxon>
        <taxon>Agaricomycetes</taxon>
        <taxon>Gloeophyllales</taxon>
        <taxon>Gloeophyllaceae</taxon>
        <taxon>Neolentinus</taxon>
    </lineage>
</organism>
<evidence type="ECO:0000313" key="2">
    <source>
        <dbReference type="EMBL" id="KZT19364.1"/>
    </source>
</evidence>
<proteinExistence type="predicted"/>
<gene>
    <name evidence="2" type="ORF">NEOLEDRAFT_972881</name>
</gene>
<dbReference type="Proteomes" id="UP000076761">
    <property type="component" value="Unassembled WGS sequence"/>
</dbReference>
<accession>A0A165N9Z6</accession>
<keyword evidence="3" id="KW-1185">Reference proteome</keyword>
<dbReference type="EMBL" id="KV425642">
    <property type="protein sequence ID" value="KZT19364.1"/>
    <property type="molecule type" value="Genomic_DNA"/>
</dbReference>
<dbReference type="AlphaFoldDB" id="A0A165N9Z6"/>
<keyword evidence="1" id="KW-1133">Transmembrane helix</keyword>
<sequence length="70" mass="7663">MKNCNIVHPAGIIYSSSIGLILSYMGLLMPVHPNLLCCATFLYHSGLAQIVFALLGRALLDLCCCSRRHD</sequence>
<keyword evidence="1" id="KW-0812">Transmembrane</keyword>